<proteinExistence type="predicted"/>
<keyword evidence="1" id="KW-0472">Membrane</keyword>
<evidence type="ECO:0000259" key="2">
    <source>
        <dbReference type="Pfam" id="PF07331"/>
    </source>
</evidence>
<keyword evidence="4" id="KW-1185">Reference proteome</keyword>
<comment type="caution">
    <text evidence="3">The sequence shown here is derived from an EMBL/GenBank/DDBJ whole genome shotgun (WGS) entry which is preliminary data.</text>
</comment>
<evidence type="ECO:0000313" key="3">
    <source>
        <dbReference type="EMBL" id="MCE8021166.1"/>
    </source>
</evidence>
<dbReference type="Pfam" id="PF07331">
    <property type="entry name" value="TctB"/>
    <property type="match status" value="1"/>
</dbReference>
<accession>A0ABS9AHH6</accession>
<evidence type="ECO:0000256" key="1">
    <source>
        <dbReference type="SAM" id="Phobius"/>
    </source>
</evidence>
<keyword evidence="1" id="KW-0812">Transmembrane</keyword>
<feature type="domain" description="DUF1468" evidence="2">
    <location>
        <begin position="9"/>
        <end position="161"/>
    </location>
</feature>
<gene>
    <name evidence="3" type="ORF">HOP51_13765</name>
</gene>
<organism evidence="3 4">
    <name type="scientific">Billgrantia zhangzhouensis</name>
    <dbReference type="NCBI Taxonomy" id="2733481"/>
    <lineage>
        <taxon>Bacteria</taxon>
        <taxon>Pseudomonadati</taxon>
        <taxon>Pseudomonadota</taxon>
        <taxon>Gammaproteobacteria</taxon>
        <taxon>Oceanospirillales</taxon>
        <taxon>Halomonadaceae</taxon>
        <taxon>Billgrantia</taxon>
    </lineage>
</organism>
<protein>
    <submittedName>
        <fullName evidence="3">Tripartite tricarboxylate transporter TctB family protein</fullName>
    </submittedName>
</protein>
<dbReference type="InterPro" id="IPR009936">
    <property type="entry name" value="DUF1468"/>
</dbReference>
<feature type="transmembrane region" description="Helical" evidence="1">
    <location>
        <begin position="9"/>
        <end position="29"/>
    </location>
</feature>
<reference evidence="3 4" key="1">
    <citation type="journal article" date="2021" name="Front. Microbiol.">
        <title>Aerobic Denitrification and Heterotrophic Sulfur Oxidation in the Genus Halomonas Revealed by Six Novel Species Characterizations and Genome-Based Analysis.</title>
        <authorList>
            <person name="Wang L."/>
            <person name="Shao Z."/>
        </authorList>
    </citation>
    <scope>NUCLEOTIDE SEQUENCE [LARGE SCALE GENOMIC DNA]</scope>
    <source>
        <strain evidence="3 4">MCCC 1A11036</strain>
    </source>
</reference>
<feature type="transmembrane region" description="Helical" evidence="1">
    <location>
        <begin position="95"/>
        <end position="128"/>
    </location>
</feature>
<dbReference type="RefSeq" id="WP_234274488.1">
    <property type="nucleotide sequence ID" value="NZ_JABFTT010000010.1"/>
</dbReference>
<sequence length="167" mass="18334">MTRFNTNQWLALIIAVFAAAYLWMAWQIPSFPLPRPVDSDLFPKVLGFTLLALAALLFLERPAEVVSGDEEADAAAQAAREDTARSLLLSPWSRVVVTSLAIVAYALLLVPFGFVLASTLLGFGLSWYFGYRRHAINLVVSLGVVLTLYLTLTRAMGVYLPTGLLPF</sequence>
<dbReference type="EMBL" id="JABFTT010000010">
    <property type="protein sequence ID" value="MCE8021166.1"/>
    <property type="molecule type" value="Genomic_DNA"/>
</dbReference>
<feature type="transmembrane region" description="Helical" evidence="1">
    <location>
        <begin position="134"/>
        <end position="152"/>
    </location>
</feature>
<dbReference type="Proteomes" id="UP001320122">
    <property type="component" value="Unassembled WGS sequence"/>
</dbReference>
<name>A0ABS9AHH6_9GAMM</name>
<keyword evidence="1" id="KW-1133">Transmembrane helix</keyword>
<evidence type="ECO:0000313" key="4">
    <source>
        <dbReference type="Proteomes" id="UP001320122"/>
    </source>
</evidence>